<dbReference type="PANTHER" id="PTHR21708:SF45">
    <property type="entry name" value="2-DEHYDROPANTOATE 2-REDUCTASE"/>
    <property type="match status" value="1"/>
</dbReference>
<sequence length="321" mass="34409">MVSPRIAIFGAGAIGVYLASRLHLSGQAVTLVTRPGSSLPPVIDFEEGACLRKISVDFQVPADAPYKHDFVIVTTKAQDLPVALPLIRPWLDADGHLVIAQNGLPWWFLDHLEEGTVLRAVDPDGSLLREINLARTLSCVVFKSVERLAGGHIRALVTDGDRFVLGCPAIAHSPAAAQLADILAQAGLQAETAEDITVPLWEKLLGNVVLNPLSAISGLDIGNLLADHDHRARLVAGIEEARAVARAWGLPPGSTPDQRLLRTAKVAASGTFRTSMLQDREAGRTLELEPILGSVRELARRRGVPTPTLDSFHAAARHLSI</sequence>
<reference evidence="13 14" key="1">
    <citation type="submission" date="2019-10" db="EMBL/GenBank/DDBJ databases">
        <title>Whole-genome sequence of the purple nonsulfur photosynthetic bacterium Rhodocyclus tenuis.</title>
        <authorList>
            <person name="Kyndt J.A."/>
            <person name="Meyer T.E."/>
        </authorList>
    </citation>
    <scope>NUCLEOTIDE SEQUENCE [LARGE SCALE GENOMIC DNA]</scope>
    <source>
        <strain evidence="13 14">DSM 110</strain>
    </source>
</reference>
<feature type="domain" description="Ketopantoate reductase C-terminal" evidence="12">
    <location>
        <begin position="200"/>
        <end position="318"/>
    </location>
</feature>
<dbReference type="AlphaFoldDB" id="A0A6L5JYI2"/>
<dbReference type="InterPro" id="IPR051402">
    <property type="entry name" value="KPR-Related"/>
</dbReference>
<dbReference type="FunFam" id="1.10.1040.10:FF:000017">
    <property type="entry name" value="2-dehydropantoate 2-reductase"/>
    <property type="match status" value="1"/>
</dbReference>
<comment type="similarity">
    <text evidence="2 10">Belongs to the ketopantoate reductase family.</text>
</comment>
<dbReference type="EC" id="1.1.1.169" evidence="3 10"/>
<evidence type="ECO:0000259" key="11">
    <source>
        <dbReference type="Pfam" id="PF02558"/>
    </source>
</evidence>
<dbReference type="SUPFAM" id="SSF48179">
    <property type="entry name" value="6-phosphogluconate dehydrogenase C-terminal domain-like"/>
    <property type="match status" value="1"/>
</dbReference>
<dbReference type="NCBIfam" id="TIGR00745">
    <property type="entry name" value="apbA_panE"/>
    <property type="match status" value="1"/>
</dbReference>
<dbReference type="GO" id="GO:0008677">
    <property type="term" value="F:2-dehydropantoate 2-reductase activity"/>
    <property type="evidence" value="ECO:0007669"/>
    <property type="project" value="UniProtKB-EC"/>
</dbReference>
<dbReference type="InterPro" id="IPR013752">
    <property type="entry name" value="KPA_reductase"/>
</dbReference>
<dbReference type="OrthoDB" id="8555723at2"/>
<evidence type="ECO:0000256" key="2">
    <source>
        <dbReference type="ARBA" id="ARBA00007870"/>
    </source>
</evidence>
<proteinExistence type="inferred from homology"/>
<dbReference type="Pfam" id="PF08546">
    <property type="entry name" value="ApbA_C"/>
    <property type="match status" value="1"/>
</dbReference>
<comment type="catalytic activity">
    <reaction evidence="9 10">
        <text>(R)-pantoate + NADP(+) = 2-dehydropantoate + NADPH + H(+)</text>
        <dbReference type="Rhea" id="RHEA:16233"/>
        <dbReference type="ChEBI" id="CHEBI:11561"/>
        <dbReference type="ChEBI" id="CHEBI:15378"/>
        <dbReference type="ChEBI" id="CHEBI:15980"/>
        <dbReference type="ChEBI" id="CHEBI:57783"/>
        <dbReference type="ChEBI" id="CHEBI:58349"/>
        <dbReference type="EC" id="1.1.1.169"/>
    </reaction>
</comment>
<evidence type="ECO:0000256" key="4">
    <source>
        <dbReference type="ARBA" id="ARBA00019465"/>
    </source>
</evidence>
<evidence type="ECO:0000256" key="5">
    <source>
        <dbReference type="ARBA" id="ARBA00022655"/>
    </source>
</evidence>
<name>A0A6L5JYI2_RHOTE</name>
<evidence type="ECO:0000256" key="1">
    <source>
        <dbReference type="ARBA" id="ARBA00004994"/>
    </source>
</evidence>
<dbReference type="UniPathway" id="UPA00028">
    <property type="reaction ID" value="UER00004"/>
</dbReference>
<comment type="caution">
    <text evidence="13">The sequence shown here is derived from an EMBL/GenBank/DDBJ whole genome shotgun (WGS) entry which is preliminary data.</text>
</comment>
<keyword evidence="7 10" id="KW-0560">Oxidoreductase</keyword>
<dbReference type="InterPro" id="IPR013332">
    <property type="entry name" value="KPR_N"/>
</dbReference>
<evidence type="ECO:0000256" key="8">
    <source>
        <dbReference type="ARBA" id="ARBA00032024"/>
    </source>
</evidence>
<evidence type="ECO:0000259" key="12">
    <source>
        <dbReference type="Pfam" id="PF08546"/>
    </source>
</evidence>
<evidence type="ECO:0000313" key="13">
    <source>
        <dbReference type="EMBL" id="MQY52383.1"/>
    </source>
</evidence>
<keyword evidence="5 10" id="KW-0566">Pantothenate biosynthesis</keyword>
<evidence type="ECO:0000256" key="9">
    <source>
        <dbReference type="ARBA" id="ARBA00048793"/>
    </source>
</evidence>
<evidence type="ECO:0000256" key="7">
    <source>
        <dbReference type="ARBA" id="ARBA00023002"/>
    </source>
</evidence>
<dbReference type="Pfam" id="PF02558">
    <property type="entry name" value="ApbA"/>
    <property type="match status" value="1"/>
</dbReference>
<dbReference type="PANTHER" id="PTHR21708">
    <property type="entry name" value="PROBABLE 2-DEHYDROPANTOATE 2-REDUCTASE"/>
    <property type="match status" value="1"/>
</dbReference>
<comment type="pathway">
    <text evidence="1 10">Cofactor biosynthesis; (R)-pantothenate biosynthesis; (R)-pantoate from 3-methyl-2-oxobutanoate: step 2/2.</text>
</comment>
<dbReference type="InterPro" id="IPR008927">
    <property type="entry name" value="6-PGluconate_DH-like_C_sf"/>
</dbReference>
<dbReference type="Gene3D" id="1.10.1040.10">
    <property type="entry name" value="N-(1-d-carboxylethyl)-l-norvaline Dehydrogenase, domain 2"/>
    <property type="match status" value="1"/>
</dbReference>
<accession>A0A6L5JYI2</accession>
<dbReference type="SUPFAM" id="SSF51735">
    <property type="entry name" value="NAD(P)-binding Rossmann-fold domains"/>
    <property type="match status" value="1"/>
</dbReference>
<organism evidence="13 14">
    <name type="scientific">Rhodocyclus tenuis</name>
    <name type="common">Rhodospirillum tenue</name>
    <dbReference type="NCBI Taxonomy" id="1066"/>
    <lineage>
        <taxon>Bacteria</taxon>
        <taxon>Pseudomonadati</taxon>
        <taxon>Pseudomonadota</taxon>
        <taxon>Betaproteobacteria</taxon>
        <taxon>Rhodocyclales</taxon>
        <taxon>Rhodocyclaceae</taxon>
        <taxon>Rhodocyclus</taxon>
    </lineage>
</organism>
<dbReference type="GO" id="GO:0005737">
    <property type="term" value="C:cytoplasm"/>
    <property type="evidence" value="ECO:0007669"/>
    <property type="project" value="TreeGrafter"/>
</dbReference>
<dbReference type="NCBIfam" id="NF005089">
    <property type="entry name" value="PRK06522.1-4"/>
    <property type="match status" value="1"/>
</dbReference>
<evidence type="ECO:0000256" key="6">
    <source>
        <dbReference type="ARBA" id="ARBA00022857"/>
    </source>
</evidence>
<keyword evidence="6 10" id="KW-0521">NADP</keyword>
<evidence type="ECO:0000256" key="3">
    <source>
        <dbReference type="ARBA" id="ARBA00013014"/>
    </source>
</evidence>
<evidence type="ECO:0000256" key="10">
    <source>
        <dbReference type="RuleBase" id="RU362068"/>
    </source>
</evidence>
<dbReference type="InterPro" id="IPR003710">
    <property type="entry name" value="ApbA"/>
</dbReference>
<feature type="domain" description="Ketopantoate reductase N-terminal" evidence="11">
    <location>
        <begin position="6"/>
        <end position="154"/>
    </location>
</feature>
<dbReference type="Proteomes" id="UP000480275">
    <property type="component" value="Unassembled WGS sequence"/>
</dbReference>
<comment type="function">
    <text evidence="10">Catalyzes the NADPH-dependent reduction of ketopantoate into pantoic acid.</text>
</comment>
<gene>
    <name evidence="13" type="ORF">GHK24_11425</name>
</gene>
<dbReference type="InterPro" id="IPR036291">
    <property type="entry name" value="NAD(P)-bd_dom_sf"/>
</dbReference>
<dbReference type="GO" id="GO:0015940">
    <property type="term" value="P:pantothenate biosynthetic process"/>
    <property type="evidence" value="ECO:0007669"/>
    <property type="project" value="UniProtKB-UniPathway"/>
</dbReference>
<evidence type="ECO:0000313" key="14">
    <source>
        <dbReference type="Proteomes" id="UP000480275"/>
    </source>
</evidence>
<protein>
    <recommendedName>
        <fullName evidence="4 10">2-dehydropantoate 2-reductase</fullName>
        <ecNumber evidence="3 10">1.1.1.169</ecNumber>
    </recommendedName>
    <alternativeName>
        <fullName evidence="8 10">Ketopantoate reductase</fullName>
    </alternativeName>
</protein>
<dbReference type="InterPro" id="IPR013328">
    <property type="entry name" value="6PGD_dom2"/>
</dbReference>
<dbReference type="EMBL" id="WIXJ01000009">
    <property type="protein sequence ID" value="MQY52383.1"/>
    <property type="molecule type" value="Genomic_DNA"/>
</dbReference>
<dbReference type="Gene3D" id="3.40.50.720">
    <property type="entry name" value="NAD(P)-binding Rossmann-like Domain"/>
    <property type="match status" value="1"/>
</dbReference>